<organism evidence="1 2">
    <name type="scientific">Trichoderma citrinoviride</name>
    <dbReference type="NCBI Taxonomy" id="58853"/>
    <lineage>
        <taxon>Eukaryota</taxon>
        <taxon>Fungi</taxon>
        <taxon>Dikarya</taxon>
        <taxon>Ascomycota</taxon>
        <taxon>Pezizomycotina</taxon>
        <taxon>Sordariomycetes</taxon>
        <taxon>Hypocreomycetidae</taxon>
        <taxon>Hypocreales</taxon>
        <taxon>Hypocreaceae</taxon>
        <taxon>Trichoderma</taxon>
    </lineage>
</organism>
<evidence type="ECO:0000313" key="2">
    <source>
        <dbReference type="Proteomes" id="UP000241546"/>
    </source>
</evidence>
<dbReference type="AlphaFoldDB" id="A0A2T4BMR5"/>
<proteinExistence type="predicted"/>
<dbReference type="Proteomes" id="UP000241546">
    <property type="component" value="Unassembled WGS sequence"/>
</dbReference>
<gene>
    <name evidence="1" type="ORF">BBK36DRAFT_1174910</name>
</gene>
<evidence type="ECO:0000313" key="1">
    <source>
        <dbReference type="EMBL" id="PTB70615.1"/>
    </source>
</evidence>
<keyword evidence="2" id="KW-1185">Reference proteome</keyword>
<accession>A0A2T4BMR5</accession>
<dbReference type="GeneID" id="36604059"/>
<dbReference type="EMBL" id="KZ680207">
    <property type="protein sequence ID" value="PTB70615.1"/>
    <property type="molecule type" value="Genomic_DNA"/>
</dbReference>
<protein>
    <submittedName>
        <fullName evidence="1">Uncharacterized protein</fullName>
    </submittedName>
</protein>
<name>A0A2T4BMR5_9HYPO</name>
<dbReference type="RefSeq" id="XP_024753935.1">
    <property type="nucleotide sequence ID" value="XM_024895941.1"/>
</dbReference>
<sequence length="121" mass="13755">MYKASLAAAHRRRLRACDITGAEQRHQMRRCTRDGSECFPGCDLYAVNQAKLREDAMRVTMRDMRTNHYLSSTTSLLGLTPGPGIGRYLQMAAPGAWKLIRGARRRSDERKYYGKVHGYSS</sequence>
<reference evidence="2" key="1">
    <citation type="submission" date="2016-07" db="EMBL/GenBank/DDBJ databases">
        <title>Multiple horizontal gene transfer events from other fungi enriched the ability of initially mycotrophic Trichoderma (Ascomycota) to feed on dead plant biomass.</title>
        <authorList>
            <consortium name="DOE Joint Genome Institute"/>
            <person name="Atanasova L."/>
            <person name="Chenthamara K."/>
            <person name="Zhang J."/>
            <person name="Grujic M."/>
            <person name="Henrissat B."/>
            <person name="Kuo A."/>
            <person name="Aerts A."/>
            <person name="Salamov A."/>
            <person name="Lipzen A."/>
            <person name="Labutti K."/>
            <person name="Barry K."/>
            <person name="Miao Y."/>
            <person name="Rahimi M.J."/>
            <person name="Shen Q."/>
            <person name="Grigoriev I.V."/>
            <person name="Kubicek C.P."/>
            <person name="Druzhinina I.S."/>
        </authorList>
    </citation>
    <scope>NUCLEOTIDE SEQUENCE [LARGE SCALE GENOMIC DNA]</scope>
    <source>
        <strain evidence="2">TUCIM 6016</strain>
    </source>
</reference>